<keyword evidence="9" id="KW-1185">Reference proteome</keyword>
<reference evidence="8" key="2">
    <citation type="submission" date="2023-01" db="EMBL/GenBank/DDBJ databases">
        <authorList>
            <person name="Sun Q."/>
            <person name="Evtushenko L."/>
        </authorList>
    </citation>
    <scope>NUCLEOTIDE SEQUENCE</scope>
    <source>
        <strain evidence="8">VKM Ac-1069</strain>
    </source>
</reference>
<keyword evidence="3 6" id="KW-0812">Transmembrane</keyword>
<dbReference type="PANTHER" id="PTHR35007">
    <property type="entry name" value="INTEGRAL MEMBRANE PROTEIN-RELATED"/>
    <property type="match status" value="1"/>
</dbReference>
<dbReference type="InterPro" id="IPR018076">
    <property type="entry name" value="T2SS_GspF_dom"/>
</dbReference>
<dbReference type="RefSeq" id="WP_037040884.1">
    <property type="nucleotide sequence ID" value="NZ_BAAAUZ010000002.1"/>
</dbReference>
<reference evidence="8" key="1">
    <citation type="journal article" date="2014" name="Int. J. Syst. Evol. Microbiol.">
        <title>Complete genome sequence of Corynebacterium casei LMG S-19264T (=DSM 44701T), isolated from a smear-ripened cheese.</title>
        <authorList>
            <consortium name="US DOE Joint Genome Institute (JGI-PGF)"/>
            <person name="Walter F."/>
            <person name="Albersmeier A."/>
            <person name="Kalinowski J."/>
            <person name="Ruckert C."/>
        </authorList>
    </citation>
    <scope>NUCLEOTIDE SEQUENCE</scope>
    <source>
        <strain evidence="8">VKM Ac-1069</strain>
    </source>
</reference>
<keyword evidence="5 6" id="KW-0472">Membrane</keyword>
<comment type="caution">
    <text evidence="8">The sequence shown here is derived from an EMBL/GenBank/DDBJ whole genome shotgun (WGS) entry which is preliminary data.</text>
</comment>
<proteinExistence type="predicted"/>
<evidence type="ECO:0000256" key="1">
    <source>
        <dbReference type="ARBA" id="ARBA00004651"/>
    </source>
</evidence>
<comment type="subcellular location">
    <subcellularLocation>
        <location evidence="1">Cell membrane</location>
        <topology evidence="1">Multi-pass membrane protein</topology>
    </subcellularLocation>
</comment>
<dbReference type="GO" id="GO:0005886">
    <property type="term" value="C:plasma membrane"/>
    <property type="evidence" value="ECO:0007669"/>
    <property type="project" value="UniProtKB-SubCell"/>
</dbReference>
<sequence>MSVPLLGALSGGLLGLAIAVLVTGLRPWHPRLDDGLDMLDEQRRGRHPGVGRSGGSLHRLVERIPLGVDLADLRITATSREDFVVRRLLTAMSYAAAGPVLALVLWVLDAQLPAVVPALVTVAGAVAAWTGATRRLRDRADDLRDEMRYAVVAYLQQVSLLRRGGAGVATALEQPARLLQSSWAMARIAHHLEIAVRAGQMPWHGLARLADEIDLTELDDLADIARSAGDDGGAVIDTLLARATSLSDELRSDARAEANRASVRLSTPGALQVFLIAAWVLYPATTALLTS</sequence>
<gene>
    <name evidence="8" type="ORF">GCM10017577_16180</name>
</gene>
<evidence type="ECO:0000256" key="5">
    <source>
        <dbReference type="ARBA" id="ARBA00023136"/>
    </source>
</evidence>
<keyword evidence="2" id="KW-1003">Cell membrane</keyword>
<evidence type="ECO:0000256" key="3">
    <source>
        <dbReference type="ARBA" id="ARBA00022692"/>
    </source>
</evidence>
<keyword evidence="4 6" id="KW-1133">Transmembrane helix</keyword>
<dbReference type="EMBL" id="BSFQ01000005">
    <property type="protein sequence ID" value="GLL10478.1"/>
    <property type="molecule type" value="Genomic_DNA"/>
</dbReference>
<accession>A0A9W6KZE2</accession>
<evidence type="ECO:0000256" key="2">
    <source>
        <dbReference type="ARBA" id="ARBA00022475"/>
    </source>
</evidence>
<evidence type="ECO:0000259" key="7">
    <source>
        <dbReference type="Pfam" id="PF00482"/>
    </source>
</evidence>
<dbReference type="PANTHER" id="PTHR35007:SF1">
    <property type="entry name" value="PILUS ASSEMBLY PROTEIN"/>
    <property type="match status" value="1"/>
</dbReference>
<feature type="transmembrane region" description="Helical" evidence="6">
    <location>
        <begin position="6"/>
        <end position="25"/>
    </location>
</feature>
<protein>
    <recommendedName>
        <fullName evidence="7">Type II secretion system protein GspF domain-containing protein</fullName>
    </recommendedName>
</protein>
<evidence type="ECO:0000256" key="6">
    <source>
        <dbReference type="SAM" id="Phobius"/>
    </source>
</evidence>
<dbReference type="Pfam" id="PF00482">
    <property type="entry name" value="T2SSF"/>
    <property type="match status" value="1"/>
</dbReference>
<evidence type="ECO:0000256" key="4">
    <source>
        <dbReference type="ARBA" id="ARBA00022989"/>
    </source>
</evidence>
<organism evidence="8 9">
    <name type="scientific">Pseudonocardia halophobica</name>
    <dbReference type="NCBI Taxonomy" id="29401"/>
    <lineage>
        <taxon>Bacteria</taxon>
        <taxon>Bacillati</taxon>
        <taxon>Actinomycetota</taxon>
        <taxon>Actinomycetes</taxon>
        <taxon>Pseudonocardiales</taxon>
        <taxon>Pseudonocardiaceae</taxon>
        <taxon>Pseudonocardia</taxon>
    </lineage>
</organism>
<feature type="transmembrane region" description="Helical" evidence="6">
    <location>
        <begin position="114"/>
        <end position="132"/>
    </location>
</feature>
<name>A0A9W6KZE2_9PSEU</name>
<feature type="domain" description="Type II secretion system protein GspF" evidence="7">
    <location>
        <begin position="155"/>
        <end position="283"/>
    </location>
</feature>
<feature type="transmembrane region" description="Helical" evidence="6">
    <location>
        <begin position="88"/>
        <end position="108"/>
    </location>
</feature>
<dbReference type="Proteomes" id="UP001143463">
    <property type="component" value="Unassembled WGS sequence"/>
</dbReference>
<evidence type="ECO:0000313" key="9">
    <source>
        <dbReference type="Proteomes" id="UP001143463"/>
    </source>
</evidence>
<feature type="transmembrane region" description="Helical" evidence="6">
    <location>
        <begin position="269"/>
        <end position="289"/>
    </location>
</feature>
<dbReference type="AlphaFoldDB" id="A0A9W6KZE2"/>
<evidence type="ECO:0000313" key="8">
    <source>
        <dbReference type="EMBL" id="GLL10478.1"/>
    </source>
</evidence>